<dbReference type="InterPro" id="IPR058333">
    <property type="entry name" value="DUF8020"/>
</dbReference>
<dbReference type="Proteomes" id="UP001500603">
    <property type="component" value="Unassembled WGS sequence"/>
</dbReference>
<evidence type="ECO:0000313" key="5">
    <source>
        <dbReference type="Proteomes" id="UP001500603"/>
    </source>
</evidence>
<proteinExistence type="predicted"/>
<reference evidence="5" key="1">
    <citation type="journal article" date="2019" name="Int. J. Syst. Evol. Microbiol.">
        <title>The Global Catalogue of Microorganisms (GCM) 10K type strain sequencing project: providing services to taxonomists for standard genome sequencing and annotation.</title>
        <authorList>
            <consortium name="The Broad Institute Genomics Platform"/>
            <consortium name="The Broad Institute Genome Sequencing Center for Infectious Disease"/>
            <person name="Wu L."/>
            <person name="Ma J."/>
        </authorList>
    </citation>
    <scope>NUCLEOTIDE SEQUENCE [LARGE SCALE GENOMIC DNA]</scope>
    <source>
        <strain evidence="5">JCM 18298</strain>
    </source>
</reference>
<gene>
    <name evidence="4" type="ORF">GCM10023318_31020</name>
</gene>
<feature type="chain" id="PRO_5045355853" description="DUF8020 domain-containing protein" evidence="2">
    <location>
        <begin position="27"/>
        <end position="233"/>
    </location>
</feature>
<keyword evidence="1" id="KW-0812">Transmembrane</keyword>
<accession>A0ABP9KDT3</accession>
<evidence type="ECO:0000256" key="2">
    <source>
        <dbReference type="SAM" id="SignalP"/>
    </source>
</evidence>
<keyword evidence="2" id="KW-0732">Signal</keyword>
<comment type="caution">
    <text evidence="4">The sequence shown here is derived from an EMBL/GenBank/DDBJ whole genome shotgun (WGS) entry which is preliminary data.</text>
</comment>
<feature type="transmembrane region" description="Helical" evidence="1">
    <location>
        <begin position="150"/>
        <end position="175"/>
    </location>
</feature>
<feature type="signal peptide" evidence="2">
    <location>
        <begin position="1"/>
        <end position="26"/>
    </location>
</feature>
<protein>
    <recommendedName>
        <fullName evidence="3">DUF8020 domain-containing protein</fullName>
    </recommendedName>
</protein>
<evidence type="ECO:0000259" key="3">
    <source>
        <dbReference type="Pfam" id="PF26059"/>
    </source>
</evidence>
<feature type="domain" description="DUF8020" evidence="3">
    <location>
        <begin position="38"/>
        <end position="106"/>
    </location>
</feature>
<organism evidence="4 5">
    <name type="scientific">Nocardia callitridis</name>
    <dbReference type="NCBI Taxonomy" id="648753"/>
    <lineage>
        <taxon>Bacteria</taxon>
        <taxon>Bacillati</taxon>
        <taxon>Actinomycetota</taxon>
        <taxon>Actinomycetes</taxon>
        <taxon>Mycobacteriales</taxon>
        <taxon>Nocardiaceae</taxon>
        <taxon>Nocardia</taxon>
    </lineage>
</organism>
<sequence length="233" mass="23538">MKFTKSVIALALATTATILGATTAAAAPPTLDVDLMPGVNYRAYQDGDTAVISVDSGKLIVDHGRFQIRSDSGDILAGVPLEFNIDDIAFPIDAEIDGNTARLTPSADMSRANYNPVALPFEDSAPWKSPYDREVAAWTRMTSTISTSSIIGAVVGAVGAGTIGCLLGGAAGTVLTGPLATLFGAGPLAGCLIGAAALAPIGVLSGAVFVGAPVAIAAFIQYQTTINAPFPGN</sequence>
<dbReference type="Pfam" id="PF26059">
    <property type="entry name" value="DUF8020"/>
    <property type="match status" value="1"/>
</dbReference>
<dbReference type="RefSeq" id="WP_345496052.1">
    <property type="nucleotide sequence ID" value="NZ_BAABJM010000002.1"/>
</dbReference>
<evidence type="ECO:0000256" key="1">
    <source>
        <dbReference type="SAM" id="Phobius"/>
    </source>
</evidence>
<keyword evidence="5" id="KW-1185">Reference proteome</keyword>
<feature type="transmembrane region" description="Helical" evidence="1">
    <location>
        <begin position="187"/>
        <end position="220"/>
    </location>
</feature>
<name>A0ABP9KDT3_9NOCA</name>
<dbReference type="EMBL" id="BAABJM010000002">
    <property type="protein sequence ID" value="GAA5055198.1"/>
    <property type="molecule type" value="Genomic_DNA"/>
</dbReference>
<evidence type="ECO:0000313" key="4">
    <source>
        <dbReference type="EMBL" id="GAA5055198.1"/>
    </source>
</evidence>
<keyword evidence="1" id="KW-0472">Membrane</keyword>
<keyword evidence="1" id="KW-1133">Transmembrane helix</keyword>